<evidence type="ECO:0000256" key="1">
    <source>
        <dbReference type="SAM" id="Phobius"/>
    </source>
</evidence>
<feature type="transmembrane region" description="Helical" evidence="1">
    <location>
        <begin position="208"/>
        <end position="225"/>
    </location>
</feature>
<protein>
    <recommendedName>
        <fullName evidence="2">Acyltransferase 3 domain-containing protein</fullName>
    </recommendedName>
</protein>
<gene>
    <name evidence="3" type="ORF">BUTYVIB_01411</name>
</gene>
<feature type="transmembrane region" description="Helical" evidence="1">
    <location>
        <begin position="331"/>
        <end position="351"/>
    </location>
</feature>
<evidence type="ECO:0000259" key="2">
    <source>
        <dbReference type="Pfam" id="PF01757"/>
    </source>
</evidence>
<feature type="transmembrane region" description="Helical" evidence="1">
    <location>
        <begin position="184"/>
        <end position="202"/>
    </location>
</feature>
<feature type="transmembrane region" description="Helical" evidence="1">
    <location>
        <begin position="154"/>
        <end position="172"/>
    </location>
</feature>
<feature type="domain" description="Acyltransferase 3" evidence="2">
    <location>
        <begin position="17"/>
        <end position="350"/>
    </location>
</feature>
<accession>D4RZZ5</accession>
<dbReference type="GO" id="GO:0016747">
    <property type="term" value="F:acyltransferase activity, transferring groups other than amino-acyl groups"/>
    <property type="evidence" value="ECO:0007669"/>
    <property type="project" value="InterPro"/>
</dbReference>
<feature type="transmembrane region" description="Helical" evidence="1">
    <location>
        <begin position="266"/>
        <end position="286"/>
    </location>
</feature>
<dbReference type="InterPro" id="IPR002656">
    <property type="entry name" value="Acyl_transf_3_dom"/>
</dbReference>
<keyword evidence="1" id="KW-0812">Transmembrane</keyword>
<dbReference type="GeneID" id="98918359"/>
<dbReference type="RefSeq" id="WP_005602987.1">
    <property type="nucleotide sequence ID" value="NZ_GG663524.1"/>
</dbReference>
<dbReference type="EMBL" id="ABWN01000030">
    <property type="protein sequence ID" value="EFF68143.1"/>
    <property type="molecule type" value="Genomic_DNA"/>
</dbReference>
<dbReference type="Pfam" id="PF01757">
    <property type="entry name" value="Acyl_transf_3"/>
    <property type="match status" value="1"/>
</dbReference>
<feature type="transmembrane region" description="Helical" evidence="1">
    <location>
        <begin position="237"/>
        <end position="254"/>
    </location>
</feature>
<dbReference type="InterPro" id="IPR050623">
    <property type="entry name" value="Glucan_succinyl_AcylTrfase"/>
</dbReference>
<proteinExistence type="predicted"/>
<dbReference type="AlphaFoldDB" id="D4RZZ5"/>
<dbReference type="HOGENOM" id="CLU_036182_0_1_9"/>
<sequence>MAKNNEGQVVVKNERKYYLDNIRVLIILGLFVAHSCEMYHLQDGFYIEGAKSLIPTIIYNSLRSWYMATLFLIAGLTTMYSLKKRTIKEYYIERCKRLLIPFLAGILLLVPVQSYFVMKNHYGFNGNIFEAYVHFFTTYSDGFYGYDGGFTPSHLWFLIYLFLISLATFPIIRYKSKTTNQIKVRAASLIWFTLLIYIISYGQSDESPVKYIAFFALGLLLYDNVEFYKLTTKYSWSLLLIGISTNICMGFMLMKMDEISVWTVDYAWMRLIWAVSCTTMVFGVIGTGQKYINYINRFFEKLSNCSFAIYFIHMTVLLPVGYFVIKYLKCNVFIQILITMNISIIVTVLLVEICKKIPGVRFALGLK</sequence>
<dbReference type="PANTHER" id="PTHR36927:SF1">
    <property type="entry name" value="MDO-LIKE PROTEIN"/>
    <property type="match status" value="1"/>
</dbReference>
<organism evidence="3 4">
    <name type="scientific">Eshraghiella crossota DSM 2876</name>
    <dbReference type="NCBI Taxonomy" id="511680"/>
    <lineage>
        <taxon>Bacteria</taxon>
        <taxon>Bacillati</taxon>
        <taxon>Bacillota</taxon>
        <taxon>Clostridia</taxon>
        <taxon>Lachnospirales</taxon>
        <taxon>Lachnospiraceae</taxon>
        <taxon>Eshraghiella</taxon>
    </lineage>
</organism>
<name>D4RZZ5_9FIRM</name>
<dbReference type="Proteomes" id="UP000006238">
    <property type="component" value="Unassembled WGS sequence"/>
</dbReference>
<feature type="transmembrane region" description="Helical" evidence="1">
    <location>
        <begin position="62"/>
        <end position="82"/>
    </location>
</feature>
<evidence type="ECO:0000313" key="3">
    <source>
        <dbReference type="EMBL" id="EFF68143.1"/>
    </source>
</evidence>
<dbReference type="PANTHER" id="PTHR36927">
    <property type="entry name" value="BLR4337 PROTEIN"/>
    <property type="match status" value="1"/>
</dbReference>
<dbReference type="eggNOG" id="COG1835">
    <property type="taxonomic scope" value="Bacteria"/>
</dbReference>
<reference evidence="3 4" key="1">
    <citation type="submission" date="2010-02" db="EMBL/GenBank/DDBJ databases">
        <authorList>
            <person name="Weinstock G."/>
            <person name="Sodergren E."/>
            <person name="Clifton S."/>
            <person name="Fulton L."/>
            <person name="Fulton B."/>
            <person name="Courtney L."/>
            <person name="Fronick C."/>
            <person name="Harrison M."/>
            <person name="Strong C."/>
            <person name="Farmer C."/>
            <person name="Delahaunty K."/>
            <person name="Markovic C."/>
            <person name="Hall O."/>
            <person name="Minx P."/>
            <person name="Tomlinson C."/>
            <person name="Mitreva M."/>
            <person name="Nelson J."/>
            <person name="Hou S."/>
            <person name="Wollam A."/>
            <person name="Pepin K.H."/>
            <person name="Johnson M."/>
            <person name="Bhonagiri V."/>
            <person name="Zhang X."/>
            <person name="Suruliraj S."/>
            <person name="Warren W."/>
            <person name="Chinwalla A."/>
            <person name="Mardis E.R."/>
            <person name="Wilson R.K."/>
        </authorList>
    </citation>
    <scope>NUCLEOTIDE SEQUENCE [LARGE SCALE GENOMIC DNA]</scope>
    <source>
        <strain evidence="3 4">DSM 2876</strain>
    </source>
</reference>
<feature type="transmembrane region" description="Helical" evidence="1">
    <location>
        <begin position="98"/>
        <end position="118"/>
    </location>
</feature>
<keyword evidence="1" id="KW-1133">Transmembrane helix</keyword>
<feature type="transmembrane region" description="Helical" evidence="1">
    <location>
        <begin position="21"/>
        <end position="42"/>
    </location>
</feature>
<keyword evidence="4" id="KW-1185">Reference proteome</keyword>
<feature type="transmembrane region" description="Helical" evidence="1">
    <location>
        <begin position="307"/>
        <end position="325"/>
    </location>
</feature>
<evidence type="ECO:0000313" key="4">
    <source>
        <dbReference type="Proteomes" id="UP000006238"/>
    </source>
</evidence>
<comment type="caution">
    <text evidence="3">The sequence shown here is derived from an EMBL/GenBank/DDBJ whole genome shotgun (WGS) entry which is preliminary data.</text>
</comment>
<keyword evidence="1" id="KW-0472">Membrane</keyword>